<evidence type="ECO:0000259" key="2">
    <source>
        <dbReference type="Pfam" id="PF00561"/>
    </source>
</evidence>
<evidence type="ECO:0000256" key="1">
    <source>
        <dbReference type="SAM" id="MobiDB-lite"/>
    </source>
</evidence>
<dbReference type="SUPFAM" id="SSF53474">
    <property type="entry name" value="alpha/beta-Hydrolases"/>
    <property type="match status" value="1"/>
</dbReference>
<sequence>MARDESPGVPFAIPGAPAPTVGRHHVNGCRLYAEVRGAGPPLLIIGAASDDAEMFRPIAERLAGLTGVAGFTVVTWDPRGTRRSTRAGWPCDSYTHADDAAALLQDLGLVPAAIFGASAGGIVAMRLAVRHPDLVRQVLVYEPGFFRSTDSGTALLARTTDAVRKHLRERTDDWAGALAVVARMAGRDPAARPNSPDDTAGRGPLDAPPGLEWYTERGAALAENFIRDDLPRTGETVDPALLRATGSDIRFAFGTDSAPVFREIAETLTRARQRTGADPHLPDAINAAAHLVYLTPDPIARYIRARCLPEEEVD</sequence>
<dbReference type="RefSeq" id="WP_103461535.1">
    <property type="nucleotide sequence ID" value="NZ_PPXD01000026.1"/>
</dbReference>
<dbReference type="PANTHER" id="PTHR46331">
    <property type="entry name" value="VALACYCLOVIR HYDROLASE"/>
    <property type="match status" value="1"/>
</dbReference>
<dbReference type="Pfam" id="PF00561">
    <property type="entry name" value="Abhydrolase_1"/>
    <property type="match status" value="1"/>
</dbReference>
<evidence type="ECO:0000313" key="3">
    <source>
        <dbReference type="EMBL" id="POH62352.1"/>
    </source>
</evidence>
<protein>
    <recommendedName>
        <fullName evidence="2">AB hydrolase-1 domain-containing protein</fullName>
    </recommendedName>
</protein>
<dbReference type="InterPro" id="IPR029058">
    <property type="entry name" value="AB_hydrolase_fold"/>
</dbReference>
<dbReference type="Proteomes" id="UP000237340">
    <property type="component" value="Unassembled WGS sequence"/>
</dbReference>
<reference evidence="3 4" key="1">
    <citation type="submission" date="2018-01" db="EMBL/GenBank/DDBJ databases">
        <title>Cryobacterium sp. nov., from glaciers in China.</title>
        <authorList>
            <person name="Liu Q."/>
            <person name="Xin Y.-H."/>
        </authorList>
    </citation>
    <scope>NUCLEOTIDE SEQUENCE [LARGE SCALE GENOMIC DNA]</scope>
    <source>
        <strain evidence="3 4">TMN-42</strain>
    </source>
</reference>
<comment type="caution">
    <text evidence="3">The sequence shown here is derived from an EMBL/GenBank/DDBJ whole genome shotgun (WGS) entry which is preliminary data.</text>
</comment>
<dbReference type="InterPro" id="IPR000073">
    <property type="entry name" value="AB_hydrolase_1"/>
</dbReference>
<dbReference type="Gene3D" id="3.40.50.1820">
    <property type="entry name" value="alpha/beta hydrolase"/>
    <property type="match status" value="1"/>
</dbReference>
<organism evidence="3 4">
    <name type="scientific">Cryobacterium zongtaii</name>
    <dbReference type="NCBI Taxonomy" id="1259217"/>
    <lineage>
        <taxon>Bacteria</taxon>
        <taxon>Bacillati</taxon>
        <taxon>Actinomycetota</taxon>
        <taxon>Actinomycetes</taxon>
        <taxon>Micrococcales</taxon>
        <taxon>Microbacteriaceae</taxon>
        <taxon>Cryobacterium</taxon>
    </lineage>
</organism>
<dbReference type="GO" id="GO:0017171">
    <property type="term" value="F:serine hydrolase activity"/>
    <property type="evidence" value="ECO:0007669"/>
    <property type="project" value="TreeGrafter"/>
</dbReference>
<accession>A0A2S3ZA59</accession>
<evidence type="ECO:0000313" key="4">
    <source>
        <dbReference type="Proteomes" id="UP000237340"/>
    </source>
</evidence>
<feature type="domain" description="AB hydrolase-1" evidence="2">
    <location>
        <begin position="40"/>
        <end position="147"/>
    </location>
</feature>
<dbReference type="AlphaFoldDB" id="A0A2S3ZA59"/>
<name>A0A2S3ZA59_9MICO</name>
<dbReference type="PANTHER" id="PTHR46331:SF2">
    <property type="entry name" value="VALACYCLOVIR HYDROLASE"/>
    <property type="match status" value="1"/>
</dbReference>
<feature type="region of interest" description="Disordered" evidence="1">
    <location>
        <begin position="186"/>
        <end position="209"/>
    </location>
</feature>
<gene>
    <name evidence="3" type="ORF">C3B61_15860</name>
</gene>
<keyword evidence="4" id="KW-1185">Reference proteome</keyword>
<proteinExistence type="predicted"/>
<dbReference type="EMBL" id="PPXD01000026">
    <property type="protein sequence ID" value="POH62352.1"/>
    <property type="molecule type" value="Genomic_DNA"/>
</dbReference>